<feature type="domain" description="MIF4G" evidence="2">
    <location>
        <begin position="343"/>
        <end position="546"/>
    </location>
</feature>
<dbReference type="GO" id="GO:0003723">
    <property type="term" value="F:RNA binding"/>
    <property type="evidence" value="ECO:0007669"/>
    <property type="project" value="InterPro"/>
</dbReference>
<dbReference type="SMART" id="SM00543">
    <property type="entry name" value="MIF4G"/>
    <property type="match status" value="1"/>
</dbReference>
<feature type="compositionally biased region" description="Basic and acidic residues" evidence="1">
    <location>
        <begin position="177"/>
        <end position="186"/>
    </location>
</feature>
<proteinExistence type="predicted"/>
<dbReference type="InterPro" id="IPR016024">
    <property type="entry name" value="ARM-type_fold"/>
</dbReference>
<dbReference type="EMBL" id="LUCM01008565">
    <property type="protein sequence ID" value="KAA0188196.1"/>
    <property type="molecule type" value="Genomic_DNA"/>
</dbReference>
<dbReference type="AlphaFoldDB" id="A0A8E0VGG9"/>
<evidence type="ECO:0000313" key="3">
    <source>
        <dbReference type="EMBL" id="KAA0188196.1"/>
    </source>
</evidence>
<accession>A0A8E0VGG9</accession>
<sequence length="631" mass="69774">MQTCMRPSATFGPSCHRTPNQTAFQGTLPFAPTEFVADTVPLPHQPMSFVDLYMTSGIPMLMRPSVPPFYYGYTNPPEPLPTPLQTVPPHIPSQNPSQLGYQMGLQPVHPQPVPQARSVPVSDTKTGGREKKILAIFNPTTLTPLNLFEAAKGVEVSDGVLPPAPVAPGESPPSKSAGDHTTERPPVHRPLIPLEELQDKIAKEDVVTKEALEDLDESQDVQEGQEDLEVPVSSMELAAADSKVARLLGETTDVESSAVSDEGEDYDVGRRIYSREFLLKCKDSPITQCPPEDFQGHRAVNRPGQRVIRLNTTIIVKRVEGAFVPSRLKKKDADGGADRKQLSTELNVILNRLSDANLSETVEDIRKINFSSPEDLQLLSGLVFQKFNVQGSENLEVLVIQQSQELFNTPLDALITELNAIIDSKIEAAKDESIKKILREDRDTNILKKTEAYYGNITFLAELYLCRLFSVKSMVQCLRKLKDSTAPESLTSLITLLQTCGPELEQQAKSSLDECFAKLNACSKSDKVPAHQQYKIQELCELRARGWKKDPAQANPMKAEVPSRRLNDDKSRWSHMQPTSETKRKPAPPVNPLTPSSLAVSRQPYESRKLGPAMGNWFQGSGQLKTPADDT</sequence>
<dbReference type="InterPro" id="IPR003890">
    <property type="entry name" value="MIF4G-like_typ-3"/>
</dbReference>
<dbReference type="Gene3D" id="1.25.40.180">
    <property type="match status" value="1"/>
</dbReference>
<feature type="region of interest" description="Disordered" evidence="1">
    <location>
        <begin position="551"/>
        <end position="631"/>
    </location>
</feature>
<dbReference type="Proteomes" id="UP000728185">
    <property type="component" value="Unassembled WGS sequence"/>
</dbReference>
<reference evidence="3" key="1">
    <citation type="submission" date="2019-05" db="EMBL/GenBank/DDBJ databases">
        <title>Annotation for the trematode Fasciolopsis buski.</title>
        <authorList>
            <person name="Choi Y.-J."/>
        </authorList>
    </citation>
    <scope>NUCLEOTIDE SEQUENCE</scope>
    <source>
        <strain evidence="3">HT</strain>
        <tissue evidence="3">Whole worm</tissue>
    </source>
</reference>
<evidence type="ECO:0000313" key="4">
    <source>
        <dbReference type="Proteomes" id="UP000728185"/>
    </source>
</evidence>
<organism evidence="3 4">
    <name type="scientific">Fasciolopsis buskii</name>
    <dbReference type="NCBI Taxonomy" id="27845"/>
    <lineage>
        <taxon>Eukaryota</taxon>
        <taxon>Metazoa</taxon>
        <taxon>Spiralia</taxon>
        <taxon>Lophotrochozoa</taxon>
        <taxon>Platyhelminthes</taxon>
        <taxon>Trematoda</taxon>
        <taxon>Digenea</taxon>
        <taxon>Plagiorchiida</taxon>
        <taxon>Echinostomata</taxon>
        <taxon>Echinostomatoidea</taxon>
        <taxon>Fasciolidae</taxon>
        <taxon>Fasciolopsis</taxon>
    </lineage>
</organism>
<evidence type="ECO:0000259" key="2">
    <source>
        <dbReference type="SMART" id="SM00543"/>
    </source>
</evidence>
<gene>
    <name evidence="3" type="ORF">FBUS_08187</name>
</gene>
<feature type="region of interest" description="Disordered" evidence="1">
    <location>
        <begin position="161"/>
        <end position="196"/>
    </location>
</feature>
<protein>
    <recommendedName>
        <fullName evidence="2">MIF4G domain-containing protein</fullName>
    </recommendedName>
</protein>
<feature type="compositionally biased region" description="Basic and acidic residues" evidence="1">
    <location>
        <begin position="561"/>
        <end position="572"/>
    </location>
</feature>
<evidence type="ECO:0000256" key="1">
    <source>
        <dbReference type="SAM" id="MobiDB-lite"/>
    </source>
</evidence>
<dbReference type="PANTHER" id="PTHR23253">
    <property type="entry name" value="EUKARYOTIC TRANSLATION INITIATION FACTOR 4 GAMMA"/>
    <property type="match status" value="1"/>
</dbReference>
<dbReference type="OrthoDB" id="514777at2759"/>
<comment type="caution">
    <text evidence="3">The sequence shown here is derived from an EMBL/GenBank/DDBJ whole genome shotgun (WGS) entry which is preliminary data.</text>
</comment>
<keyword evidence="4" id="KW-1185">Reference proteome</keyword>
<dbReference type="SUPFAM" id="SSF48371">
    <property type="entry name" value="ARM repeat"/>
    <property type="match status" value="1"/>
</dbReference>
<dbReference type="Pfam" id="PF02854">
    <property type="entry name" value="MIF4G"/>
    <property type="match status" value="1"/>
</dbReference>
<name>A0A8E0VGG9_9TREM</name>